<dbReference type="PANTHER" id="PTHR36762:SF2">
    <property type="entry name" value="LIGHT-REGULATED PROTEIN 1, CHLOROPLASTIC"/>
    <property type="match status" value="1"/>
</dbReference>
<evidence type="ECO:0000313" key="1">
    <source>
        <dbReference type="EMBL" id="KAK7859660.1"/>
    </source>
</evidence>
<dbReference type="Proteomes" id="UP000237347">
    <property type="component" value="Unassembled WGS sequence"/>
</dbReference>
<dbReference type="PANTHER" id="PTHR36762">
    <property type="entry name" value="LIGHT-REGULATED PROTEIN 1, CHLOROPLASTIC"/>
    <property type="match status" value="1"/>
</dbReference>
<evidence type="ECO:0000313" key="2">
    <source>
        <dbReference type="Proteomes" id="UP000237347"/>
    </source>
</evidence>
<sequence>MCEDCEPVPIWERHVEPSVKILCFTGFLHNSQVFFQQRLLSCETVGGEACDAEMYPEVKIKPEVRYKTAKTSSEAVEREYFEYNEPKT</sequence>
<dbReference type="InterPro" id="IPR009856">
    <property type="entry name" value="Lir1"/>
</dbReference>
<protein>
    <submittedName>
        <fullName evidence="1">Light-regulated protein 1</fullName>
    </submittedName>
</protein>
<proteinExistence type="predicted"/>
<reference evidence="1 2" key="1">
    <citation type="journal article" date="2018" name="Sci. Data">
        <title>The draft genome sequence of cork oak.</title>
        <authorList>
            <person name="Ramos A.M."/>
            <person name="Usie A."/>
            <person name="Barbosa P."/>
            <person name="Barros P.M."/>
            <person name="Capote T."/>
            <person name="Chaves I."/>
            <person name="Simoes F."/>
            <person name="Abreu I."/>
            <person name="Carrasquinho I."/>
            <person name="Faro C."/>
            <person name="Guimaraes J.B."/>
            <person name="Mendonca D."/>
            <person name="Nobrega F."/>
            <person name="Rodrigues L."/>
            <person name="Saibo N.J.M."/>
            <person name="Varela M.C."/>
            <person name="Egas C."/>
            <person name="Matos J."/>
            <person name="Miguel C.M."/>
            <person name="Oliveira M.M."/>
            <person name="Ricardo C.P."/>
            <person name="Goncalves S."/>
        </authorList>
    </citation>
    <scope>NUCLEOTIDE SEQUENCE [LARGE SCALE GENOMIC DNA]</scope>
    <source>
        <strain evidence="2">cv. HL8</strain>
    </source>
</reference>
<keyword evidence="2" id="KW-1185">Reference proteome</keyword>
<gene>
    <name evidence="1" type="primary">LIR1</name>
    <name evidence="1" type="ORF">CFP56_004754</name>
</gene>
<dbReference type="AlphaFoldDB" id="A0AAW0M7P2"/>
<organism evidence="1 2">
    <name type="scientific">Quercus suber</name>
    <name type="common">Cork oak</name>
    <dbReference type="NCBI Taxonomy" id="58331"/>
    <lineage>
        <taxon>Eukaryota</taxon>
        <taxon>Viridiplantae</taxon>
        <taxon>Streptophyta</taxon>
        <taxon>Embryophyta</taxon>
        <taxon>Tracheophyta</taxon>
        <taxon>Spermatophyta</taxon>
        <taxon>Magnoliopsida</taxon>
        <taxon>eudicotyledons</taxon>
        <taxon>Gunneridae</taxon>
        <taxon>Pentapetalae</taxon>
        <taxon>rosids</taxon>
        <taxon>fabids</taxon>
        <taxon>Fagales</taxon>
        <taxon>Fagaceae</taxon>
        <taxon>Quercus</taxon>
    </lineage>
</organism>
<name>A0AAW0M7P2_QUESU</name>
<dbReference type="EMBL" id="PKMF04000011">
    <property type="protein sequence ID" value="KAK7859660.1"/>
    <property type="molecule type" value="Genomic_DNA"/>
</dbReference>
<comment type="caution">
    <text evidence="1">The sequence shown here is derived from an EMBL/GenBank/DDBJ whole genome shotgun (WGS) entry which is preliminary data.</text>
</comment>
<accession>A0AAW0M7P2</accession>
<dbReference type="GO" id="GO:0009507">
    <property type="term" value="C:chloroplast"/>
    <property type="evidence" value="ECO:0007669"/>
    <property type="project" value="InterPro"/>
</dbReference>
<dbReference type="Pfam" id="PF07207">
    <property type="entry name" value="Lir1"/>
    <property type="match status" value="1"/>
</dbReference>